<evidence type="ECO:0000256" key="12">
    <source>
        <dbReference type="ARBA" id="ARBA00022695"/>
    </source>
</evidence>
<dbReference type="EC" id="2.7.7.41" evidence="6"/>
<evidence type="ECO:0000256" key="6">
    <source>
        <dbReference type="ARBA" id="ARBA00012487"/>
    </source>
</evidence>
<dbReference type="Proteomes" id="UP000288943">
    <property type="component" value="Chromosome"/>
</dbReference>
<dbReference type="OrthoDB" id="9799199at2"/>
<dbReference type="PANTHER" id="PTHR46382">
    <property type="entry name" value="PHOSPHATIDATE CYTIDYLYLTRANSFERASE"/>
    <property type="match status" value="1"/>
</dbReference>
<dbReference type="GO" id="GO:0004605">
    <property type="term" value="F:phosphatidate cytidylyltransferase activity"/>
    <property type="evidence" value="ECO:0007669"/>
    <property type="project" value="UniProtKB-EC"/>
</dbReference>
<evidence type="ECO:0000256" key="11">
    <source>
        <dbReference type="ARBA" id="ARBA00022692"/>
    </source>
</evidence>
<sequence>MKQRILTGAIAGAGFLGLLAVGGNWFAALIVLMAIIGFDEYVRMNKLKDHRITWLVGMIALILLTLPWEMHRFTYELNEVGLIWGAAFVLMAATVLSKNKITIDMVSLLFLGVVYIGVGFHYMIMTRWIPEHGLFWTLLIFVCIWATDSGAYFVGSKFGKHLLWPVISPKKSVEGALGGVLIAIVAGLCFSLARPELLSPARAVLIGVVIAVSGQLGDLMQSAYKRVKGIKDTGTILPGHGGILDRVDSWLIVFPLVHWLALIPS</sequence>
<reference evidence="25 28" key="2">
    <citation type="submission" date="2022-05" db="EMBL/GenBank/DDBJ databases">
        <title>Genome Sequencing of Bee-Associated Microbes.</title>
        <authorList>
            <person name="Dunlap C."/>
        </authorList>
    </citation>
    <scope>NUCLEOTIDE SEQUENCE [LARGE SCALE GENOMIC DNA]</scope>
    <source>
        <strain evidence="25 28">NRRL B-23120</strain>
    </source>
</reference>
<evidence type="ECO:0000313" key="27">
    <source>
        <dbReference type="Proteomes" id="UP000288943"/>
    </source>
</evidence>
<keyword evidence="28" id="KW-1185">Reference proteome</keyword>
<dbReference type="GeneID" id="95377323"/>
<organism evidence="26 27">
    <name type="scientific">Paenibacillus chitinolyticus</name>
    <dbReference type="NCBI Taxonomy" id="79263"/>
    <lineage>
        <taxon>Bacteria</taxon>
        <taxon>Bacillati</taxon>
        <taxon>Bacillota</taxon>
        <taxon>Bacilli</taxon>
        <taxon>Bacillales</taxon>
        <taxon>Paenibacillaceae</taxon>
        <taxon>Paenibacillus</taxon>
    </lineage>
</organism>
<feature type="transmembrane region" description="Helical" evidence="24">
    <location>
        <begin position="175"/>
        <end position="193"/>
    </location>
</feature>
<dbReference type="GO" id="GO:0005886">
    <property type="term" value="C:plasma membrane"/>
    <property type="evidence" value="ECO:0007669"/>
    <property type="project" value="UniProtKB-SubCell"/>
</dbReference>
<evidence type="ECO:0000256" key="21">
    <source>
        <dbReference type="ARBA" id="ARBA00032396"/>
    </source>
</evidence>
<keyword evidence="15 24" id="KW-0472">Membrane</keyword>
<evidence type="ECO:0000313" key="28">
    <source>
        <dbReference type="Proteomes" id="UP001527202"/>
    </source>
</evidence>
<evidence type="ECO:0000256" key="18">
    <source>
        <dbReference type="ARBA" id="ARBA00029893"/>
    </source>
</evidence>
<keyword evidence="12 26" id="KW-0548">Nucleotidyltransferase</keyword>
<evidence type="ECO:0000256" key="1">
    <source>
        <dbReference type="ARBA" id="ARBA00001698"/>
    </source>
</evidence>
<name>A0A410X0T0_9BACL</name>
<comment type="subcellular location">
    <subcellularLocation>
        <location evidence="2">Cell membrane</location>
        <topology evidence="2">Multi-pass membrane protein</topology>
    </subcellularLocation>
</comment>
<feature type="transmembrane region" description="Helical" evidence="24">
    <location>
        <begin position="12"/>
        <end position="38"/>
    </location>
</feature>
<keyword evidence="9" id="KW-0444">Lipid biosynthesis</keyword>
<dbReference type="EMBL" id="CP026520">
    <property type="protein sequence ID" value="QAV20052.1"/>
    <property type="molecule type" value="Genomic_DNA"/>
</dbReference>
<dbReference type="AlphaFoldDB" id="A0A410X0T0"/>
<keyword evidence="11 24" id="KW-0812">Transmembrane</keyword>
<evidence type="ECO:0000256" key="15">
    <source>
        <dbReference type="ARBA" id="ARBA00023136"/>
    </source>
</evidence>
<comment type="pathway">
    <text evidence="4">Lipid metabolism.</text>
</comment>
<reference evidence="26 27" key="1">
    <citation type="submission" date="2018-01" db="EMBL/GenBank/DDBJ databases">
        <title>The whole genome sequencing and assembly of Paenibacillus chitinolyticus KCCM 41400 strain.</title>
        <authorList>
            <person name="Kim J.-Y."/>
            <person name="Park M.-K."/>
            <person name="Lee Y.-J."/>
            <person name="Yi H."/>
            <person name="Bahn Y.-S."/>
            <person name="Kim J.F."/>
            <person name="Lee D.-W."/>
        </authorList>
    </citation>
    <scope>NUCLEOTIDE SEQUENCE [LARGE SCALE GENOMIC DNA]</scope>
    <source>
        <strain evidence="26 27">KCCM 41400</strain>
    </source>
</reference>
<evidence type="ECO:0000256" key="3">
    <source>
        <dbReference type="ARBA" id="ARBA00005119"/>
    </source>
</evidence>
<keyword evidence="10 26" id="KW-0808">Transferase</keyword>
<evidence type="ECO:0000256" key="14">
    <source>
        <dbReference type="ARBA" id="ARBA00023098"/>
    </source>
</evidence>
<feature type="transmembrane region" description="Helical" evidence="24">
    <location>
        <begin position="80"/>
        <end position="96"/>
    </location>
</feature>
<evidence type="ECO:0000256" key="2">
    <source>
        <dbReference type="ARBA" id="ARBA00004651"/>
    </source>
</evidence>
<accession>A0A410X0T0</accession>
<keyword evidence="13 24" id="KW-1133">Transmembrane helix</keyword>
<evidence type="ECO:0000256" key="16">
    <source>
        <dbReference type="ARBA" id="ARBA00023209"/>
    </source>
</evidence>
<evidence type="ECO:0000256" key="13">
    <source>
        <dbReference type="ARBA" id="ARBA00022989"/>
    </source>
</evidence>
<evidence type="ECO:0000313" key="25">
    <source>
        <dbReference type="EMBL" id="MCY9595881.1"/>
    </source>
</evidence>
<dbReference type="PANTHER" id="PTHR46382:SF1">
    <property type="entry name" value="PHOSPHATIDATE CYTIDYLYLTRANSFERASE"/>
    <property type="match status" value="1"/>
</dbReference>
<dbReference type="GO" id="GO:0016024">
    <property type="term" value="P:CDP-diacylglycerol biosynthetic process"/>
    <property type="evidence" value="ECO:0007669"/>
    <property type="project" value="TreeGrafter"/>
</dbReference>
<dbReference type="RefSeq" id="WP_009676789.1">
    <property type="nucleotide sequence ID" value="NZ_BQWH01000002.1"/>
</dbReference>
<keyword evidence="14" id="KW-0443">Lipid metabolism</keyword>
<feature type="transmembrane region" description="Helical" evidence="24">
    <location>
        <begin position="108"/>
        <end position="129"/>
    </location>
</feature>
<evidence type="ECO:0000256" key="10">
    <source>
        <dbReference type="ARBA" id="ARBA00022679"/>
    </source>
</evidence>
<dbReference type="Proteomes" id="UP001527202">
    <property type="component" value="Unassembled WGS sequence"/>
</dbReference>
<keyword evidence="8" id="KW-1003">Cell membrane</keyword>
<comment type="pathway">
    <text evidence="3">Phospholipid metabolism; CDP-diacylglycerol biosynthesis; CDP-diacylglycerol from sn-glycerol 3-phosphate: step 3/3.</text>
</comment>
<evidence type="ECO:0000256" key="9">
    <source>
        <dbReference type="ARBA" id="ARBA00022516"/>
    </source>
</evidence>
<feature type="transmembrane region" description="Helical" evidence="24">
    <location>
        <begin position="50"/>
        <end position="68"/>
    </location>
</feature>
<dbReference type="KEGG" id="pchi:PC41400_21255"/>
<protein>
    <recommendedName>
        <fullName evidence="7">Phosphatidate cytidylyltransferase</fullName>
        <ecNumber evidence="6">2.7.7.41</ecNumber>
    </recommendedName>
    <alternativeName>
        <fullName evidence="20">CDP-DAG synthase</fullName>
    </alternativeName>
    <alternativeName>
        <fullName evidence="22">CDP-DG synthase</fullName>
    </alternativeName>
    <alternativeName>
        <fullName evidence="18">CDP-diacylglycerol synthase</fullName>
    </alternativeName>
    <alternativeName>
        <fullName evidence="21">CDP-diglyceride pyrophosphorylase</fullName>
    </alternativeName>
    <alternativeName>
        <fullName evidence="23">CDP-diglyceride synthase</fullName>
    </alternativeName>
    <alternativeName>
        <fullName evidence="19">CTP:phosphatidate cytidylyltransferase</fullName>
    </alternativeName>
</protein>
<evidence type="ECO:0000256" key="24">
    <source>
        <dbReference type="SAM" id="Phobius"/>
    </source>
</evidence>
<evidence type="ECO:0000256" key="7">
    <source>
        <dbReference type="ARBA" id="ARBA00019373"/>
    </source>
</evidence>
<evidence type="ECO:0000313" key="26">
    <source>
        <dbReference type="EMBL" id="QAV20052.1"/>
    </source>
</evidence>
<evidence type="ECO:0000256" key="19">
    <source>
        <dbReference type="ARBA" id="ARBA00031825"/>
    </source>
</evidence>
<comment type="similarity">
    <text evidence="5">Belongs to the CDS family.</text>
</comment>
<dbReference type="EMBL" id="JAMDMJ010000009">
    <property type="protein sequence ID" value="MCY9595881.1"/>
    <property type="molecule type" value="Genomic_DNA"/>
</dbReference>
<evidence type="ECO:0000256" key="17">
    <source>
        <dbReference type="ARBA" id="ARBA00023264"/>
    </source>
</evidence>
<comment type="catalytic activity">
    <reaction evidence="1">
        <text>a 1,2-diacyl-sn-glycero-3-phosphate + CTP + H(+) = a CDP-1,2-diacyl-sn-glycerol + diphosphate</text>
        <dbReference type="Rhea" id="RHEA:16229"/>
        <dbReference type="ChEBI" id="CHEBI:15378"/>
        <dbReference type="ChEBI" id="CHEBI:33019"/>
        <dbReference type="ChEBI" id="CHEBI:37563"/>
        <dbReference type="ChEBI" id="CHEBI:58332"/>
        <dbReference type="ChEBI" id="CHEBI:58608"/>
        <dbReference type="EC" id="2.7.7.41"/>
    </reaction>
</comment>
<evidence type="ECO:0000256" key="8">
    <source>
        <dbReference type="ARBA" id="ARBA00022475"/>
    </source>
</evidence>
<evidence type="ECO:0000256" key="5">
    <source>
        <dbReference type="ARBA" id="ARBA00010185"/>
    </source>
</evidence>
<evidence type="ECO:0000256" key="20">
    <source>
        <dbReference type="ARBA" id="ARBA00032253"/>
    </source>
</evidence>
<proteinExistence type="inferred from homology"/>
<keyword evidence="17" id="KW-1208">Phospholipid metabolism</keyword>
<keyword evidence="16" id="KW-0594">Phospholipid biosynthesis</keyword>
<feature type="transmembrane region" description="Helical" evidence="24">
    <location>
        <begin position="135"/>
        <end position="154"/>
    </location>
</feature>
<evidence type="ECO:0000256" key="4">
    <source>
        <dbReference type="ARBA" id="ARBA00005189"/>
    </source>
</evidence>
<gene>
    <name evidence="25" type="ORF">M5X16_08855</name>
    <name evidence="26" type="ORF">PC41400_21255</name>
</gene>
<dbReference type="Pfam" id="PF01148">
    <property type="entry name" value="CTP_transf_1"/>
    <property type="match status" value="1"/>
</dbReference>
<evidence type="ECO:0000256" key="22">
    <source>
        <dbReference type="ARBA" id="ARBA00032743"/>
    </source>
</evidence>
<evidence type="ECO:0000256" key="23">
    <source>
        <dbReference type="ARBA" id="ARBA00033406"/>
    </source>
</evidence>